<reference evidence="2" key="1">
    <citation type="submission" date="2019-05" db="EMBL/GenBank/DDBJ databases">
        <title>Annotation for the trematode Paragonimus heterotremus.</title>
        <authorList>
            <person name="Choi Y.-J."/>
        </authorList>
    </citation>
    <scope>NUCLEOTIDE SEQUENCE</scope>
    <source>
        <strain evidence="2">LC</strain>
    </source>
</reference>
<proteinExistence type="predicted"/>
<evidence type="ECO:0000256" key="1">
    <source>
        <dbReference type="SAM" id="MobiDB-lite"/>
    </source>
</evidence>
<keyword evidence="3" id="KW-1185">Reference proteome</keyword>
<evidence type="ECO:0000313" key="2">
    <source>
        <dbReference type="EMBL" id="KAF5402506.1"/>
    </source>
</evidence>
<feature type="compositionally biased region" description="Basic residues" evidence="1">
    <location>
        <begin position="1"/>
        <end position="13"/>
    </location>
</feature>
<gene>
    <name evidence="2" type="ORF">PHET_04208</name>
</gene>
<name>A0A8J4SZR7_9TREM</name>
<organism evidence="2 3">
    <name type="scientific">Paragonimus heterotremus</name>
    <dbReference type="NCBI Taxonomy" id="100268"/>
    <lineage>
        <taxon>Eukaryota</taxon>
        <taxon>Metazoa</taxon>
        <taxon>Spiralia</taxon>
        <taxon>Lophotrochozoa</taxon>
        <taxon>Platyhelminthes</taxon>
        <taxon>Trematoda</taxon>
        <taxon>Digenea</taxon>
        <taxon>Plagiorchiida</taxon>
        <taxon>Troglotremata</taxon>
        <taxon>Troglotrematidae</taxon>
        <taxon>Paragonimus</taxon>
    </lineage>
</organism>
<dbReference type="EMBL" id="LUCH01001772">
    <property type="protein sequence ID" value="KAF5402506.1"/>
    <property type="molecule type" value="Genomic_DNA"/>
</dbReference>
<evidence type="ECO:0000313" key="3">
    <source>
        <dbReference type="Proteomes" id="UP000748531"/>
    </source>
</evidence>
<comment type="caution">
    <text evidence="2">The sequence shown here is derived from an EMBL/GenBank/DDBJ whole genome shotgun (WGS) entry which is preliminary data.</text>
</comment>
<dbReference type="Proteomes" id="UP000748531">
    <property type="component" value="Unassembled WGS sequence"/>
</dbReference>
<feature type="region of interest" description="Disordered" evidence="1">
    <location>
        <begin position="1"/>
        <end position="24"/>
    </location>
</feature>
<protein>
    <submittedName>
        <fullName evidence="2">Uncharacterized protein</fullName>
    </submittedName>
</protein>
<sequence length="98" mass="11049">MSRSCKNRRKKRSNNNLKSKSLLKKEKAMVEKSLQLLNNHAVVFRAAVESKEQTRLANLHSESLSPQPEMVPPTQSVHISKLSENVMDEIVSAFSACK</sequence>
<dbReference type="AlphaFoldDB" id="A0A8J4SZR7"/>
<accession>A0A8J4SZR7</accession>
<dbReference type="OrthoDB" id="6269249at2759"/>